<accession>A0A840PHW4</accession>
<evidence type="ECO:0000256" key="1">
    <source>
        <dbReference type="SAM" id="Phobius"/>
    </source>
</evidence>
<sequence>MTVLSHALVAVSAVLLTTPAVIYMFSADPGRRSRALRLLRLLLRR</sequence>
<gene>
    <name evidence="2" type="ORF">HNP84_008490</name>
</gene>
<feature type="transmembrane region" description="Helical" evidence="1">
    <location>
        <begin position="6"/>
        <end position="25"/>
    </location>
</feature>
<keyword evidence="3" id="KW-1185">Reference proteome</keyword>
<keyword evidence="1" id="KW-0472">Membrane</keyword>
<dbReference type="EMBL" id="JACHGN010000025">
    <property type="protein sequence ID" value="MBB5138732.1"/>
    <property type="molecule type" value="Genomic_DNA"/>
</dbReference>
<comment type="caution">
    <text evidence="2">The sequence shown here is derived from an EMBL/GenBank/DDBJ whole genome shotgun (WGS) entry which is preliminary data.</text>
</comment>
<organism evidence="2 3">
    <name type="scientific">Thermocatellispora tengchongensis</name>
    <dbReference type="NCBI Taxonomy" id="1073253"/>
    <lineage>
        <taxon>Bacteria</taxon>
        <taxon>Bacillati</taxon>
        <taxon>Actinomycetota</taxon>
        <taxon>Actinomycetes</taxon>
        <taxon>Streptosporangiales</taxon>
        <taxon>Streptosporangiaceae</taxon>
        <taxon>Thermocatellispora</taxon>
    </lineage>
</organism>
<dbReference type="Proteomes" id="UP000578449">
    <property type="component" value="Unassembled WGS sequence"/>
</dbReference>
<keyword evidence="1" id="KW-0812">Transmembrane</keyword>
<dbReference type="AlphaFoldDB" id="A0A840PHW4"/>
<evidence type="ECO:0000313" key="3">
    <source>
        <dbReference type="Proteomes" id="UP000578449"/>
    </source>
</evidence>
<proteinExistence type="predicted"/>
<evidence type="ECO:0000313" key="2">
    <source>
        <dbReference type="EMBL" id="MBB5138732.1"/>
    </source>
</evidence>
<dbReference type="RefSeq" id="WP_185055596.1">
    <property type="nucleotide sequence ID" value="NZ_BAABIX010000033.1"/>
</dbReference>
<keyword evidence="1" id="KW-1133">Transmembrane helix</keyword>
<name>A0A840PHW4_9ACTN</name>
<protein>
    <submittedName>
        <fullName evidence="2">Uncharacterized protein</fullName>
    </submittedName>
</protein>
<reference evidence="2 3" key="1">
    <citation type="submission" date="2020-08" db="EMBL/GenBank/DDBJ databases">
        <title>Genomic Encyclopedia of Type Strains, Phase IV (KMG-IV): sequencing the most valuable type-strain genomes for metagenomic binning, comparative biology and taxonomic classification.</title>
        <authorList>
            <person name="Goeker M."/>
        </authorList>
    </citation>
    <scope>NUCLEOTIDE SEQUENCE [LARGE SCALE GENOMIC DNA]</scope>
    <source>
        <strain evidence="2 3">DSM 45615</strain>
    </source>
</reference>